<dbReference type="Pfam" id="PF13580">
    <property type="entry name" value="SIS_2"/>
    <property type="match status" value="1"/>
</dbReference>
<dbReference type="CDD" id="cd05006">
    <property type="entry name" value="SIS_GmhA"/>
    <property type="match status" value="1"/>
</dbReference>
<protein>
    <submittedName>
        <fullName evidence="2">Phosphoheptose isomerase</fullName>
    </submittedName>
</protein>
<dbReference type="InterPro" id="IPR046348">
    <property type="entry name" value="SIS_dom_sf"/>
</dbReference>
<dbReference type="OrthoDB" id="9810929at2"/>
<dbReference type="InterPro" id="IPR050099">
    <property type="entry name" value="SIS_GmhA/DiaA_subfam"/>
</dbReference>
<keyword evidence="2" id="KW-0413">Isomerase</keyword>
<dbReference type="PANTHER" id="PTHR30390">
    <property type="entry name" value="SEDOHEPTULOSE 7-PHOSPHATE ISOMERASE / DNAA INITIATOR-ASSOCIATING FACTOR FOR REPLICATION INITIATION"/>
    <property type="match status" value="1"/>
</dbReference>
<evidence type="ECO:0000259" key="1">
    <source>
        <dbReference type="PROSITE" id="PS51464"/>
    </source>
</evidence>
<dbReference type="EMBL" id="QJVC01000025">
    <property type="protein sequence ID" value="PYI37271.1"/>
    <property type="molecule type" value="Genomic_DNA"/>
</dbReference>
<dbReference type="GO" id="GO:0016853">
    <property type="term" value="F:isomerase activity"/>
    <property type="evidence" value="ECO:0007669"/>
    <property type="project" value="UniProtKB-KW"/>
</dbReference>
<name>A0A2V5IMC6_9MICC</name>
<dbReference type="Gene3D" id="3.40.50.10490">
    <property type="entry name" value="Glucose-6-phosphate isomerase like protein, domain 1"/>
    <property type="match status" value="1"/>
</dbReference>
<dbReference type="AlphaFoldDB" id="A0A2V5IMC6"/>
<sequence>MTLNQQLPRAEAQQLSTIVDRHVAELVPALDSLALQSRHLAAWGATLAHRLWSGGRLLVAGNGGSAAEAQHLSAEIVGRYLAERPAFSAIALHADTSSLTAIGNDYGFDQVFSRQVAAHGRTGDILLLLSTSGRSENLLQAAREAQARGIHSWAMTGTLPNPLAAITEEHIALAGTGASVQEAQLVAIHALCACFDLEIDRLGRAGHEALA</sequence>
<dbReference type="GO" id="GO:1901135">
    <property type="term" value="P:carbohydrate derivative metabolic process"/>
    <property type="evidence" value="ECO:0007669"/>
    <property type="project" value="InterPro"/>
</dbReference>
<dbReference type="RefSeq" id="WP_110486603.1">
    <property type="nucleotide sequence ID" value="NZ_QJVC01000025.1"/>
</dbReference>
<gene>
    <name evidence="2" type="ORF">CVS30_16245</name>
</gene>
<evidence type="ECO:0000313" key="3">
    <source>
        <dbReference type="Proteomes" id="UP000247980"/>
    </source>
</evidence>
<dbReference type="InterPro" id="IPR001347">
    <property type="entry name" value="SIS_dom"/>
</dbReference>
<dbReference type="PANTHER" id="PTHR30390:SF6">
    <property type="entry name" value="DNAA INITIATOR-ASSOCIATING PROTEIN DIAA"/>
    <property type="match status" value="1"/>
</dbReference>
<proteinExistence type="predicted"/>
<dbReference type="Proteomes" id="UP000247980">
    <property type="component" value="Unassembled WGS sequence"/>
</dbReference>
<evidence type="ECO:0000313" key="2">
    <source>
        <dbReference type="EMBL" id="PYI37271.1"/>
    </source>
</evidence>
<dbReference type="SUPFAM" id="SSF53697">
    <property type="entry name" value="SIS domain"/>
    <property type="match status" value="1"/>
</dbReference>
<accession>A0A2V5IMC6</accession>
<feature type="domain" description="SIS" evidence="1">
    <location>
        <begin position="47"/>
        <end position="201"/>
    </location>
</feature>
<dbReference type="PROSITE" id="PS51464">
    <property type="entry name" value="SIS"/>
    <property type="match status" value="1"/>
</dbReference>
<dbReference type="GO" id="GO:0097367">
    <property type="term" value="F:carbohydrate derivative binding"/>
    <property type="evidence" value="ECO:0007669"/>
    <property type="project" value="InterPro"/>
</dbReference>
<organism evidence="2 3">
    <name type="scientific">Arthrobacter psychrolactophilus</name>
    <dbReference type="NCBI Taxonomy" id="92442"/>
    <lineage>
        <taxon>Bacteria</taxon>
        <taxon>Bacillati</taxon>
        <taxon>Actinomycetota</taxon>
        <taxon>Actinomycetes</taxon>
        <taxon>Micrococcales</taxon>
        <taxon>Micrococcaceae</taxon>
        <taxon>Arthrobacter</taxon>
    </lineage>
</organism>
<keyword evidence="3" id="KW-1185">Reference proteome</keyword>
<comment type="caution">
    <text evidence="2">The sequence shown here is derived from an EMBL/GenBank/DDBJ whole genome shotgun (WGS) entry which is preliminary data.</text>
</comment>
<reference evidence="2 3" key="1">
    <citation type="submission" date="2018-05" db="EMBL/GenBank/DDBJ databases">
        <title>Genetic diversity of glacier-inhabiting Cryobacterium bacteria in China and description of Cryobacterium mengkeensis sp. nov. and Arthrobacter glacialis sp. nov.</title>
        <authorList>
            <person name="Liu Q."/>
            <person name="Xin Y.-H."/>
        </authorList>
    </citation>
    <scope>NUCLEOTIDE SEQUENCE [LARGE SCALE GENOMIC DNA]</scope>
    <source>
        <strain evidence="2 3">B7</strain>
    </source>
</reference>
<dbReference type="InterPro" id="IPR035461">
    <property type="entry name" value="GmhA/DiaA"/>
</dbReference>